<organism evidence="1 2">
    <name type="scientific">Romanomermis culicivorax</name>
    <name type="common">Nematode worm</name>
    <dbReference type="NCBI Taxonomy" id="13658"/>
    <lineage>
        <taxon>Eukaryota</taxon>
        <taxon>Metazoa</taxon>
        <taxon>Ecdysozoa</taxon>
        <taxon>Nematoda</taxon>
        <taxon>Enoplea</taxon>
        <taxon>Dorylaimia</taxon>
        <taxon>Mermithida</taxon>
        <taxon>Mermithoidea</taxon>
        <taxon>Mermithidae</taxon>
        <taxon>Romanomermis</taxon>
    </lineage>
</organism>
<evidence type="ECO:0000313" key="2">
    <source>
        <dbReference type="WBParaSite" id="nRc.2.0.1.t23592-RA"/>
    </source>
</evidence>
<dbReference type="AlphaFoldDB" id="A0A915JBQ6"/>
<protein>
    <submittedName>
        <fullName evidence="2">Uncharacterized protein</fullName>
    </submittedName>
</protein>
<accession>A0A915JBQ6</accession>
<proteinExistence type="predicted"/>
<name>A0A915JBQ6_ROMCU</name>
<keyword evidence="1" id="KW-1185">Reference proteome</keyword>
<sequence>MYFAVDPSEKINNNQQKNLWTLSTPRHFVYKITKLYENLWWRRRWSHVICAYSNKIQFGRMMQLLFAGVHTVIDELRLMNNEINSQTMP</sequence>
<evidence type="ECO:0000313" key="1">
    <source>
        <dbReference type="Proteomes" id="UP000887565"/>
    </source>
</evidence>
<dbReference type="WBParaSite" id="nRc.2.0.1.t23592-RA">
    <property type="protein sequence ID" value="nRc.2.0.1.t23592-RA"/>
    <property type="gene ID" value="nRc.2.0.1.g23592"/>
</dbReference>
<reference evidence="2" key="1">
    <citation type="submission" date="2022-11" db="UniProtKB">
        <authorList>
            <consortium name="WormBaseParasite"/>
        </authorList>
    </citation>
    <scope>IDENTIFICATION</scope>
</reference>
<dbReference type="Proteomes" id="UP000887565">
    <property type="component" value="Unplaced"/>
</dbReference>